<dbReference type="Pfam" id="PF01979">
    <property type="entry name" value="Amidohydro_1"/>
    <property type="match status" value="1"/>
</dbReference>
<feature type="chain" id="PRO_5046984004" evidence="1">
    <location>
        <begin position="26"/>
        <end position="667"/>
    </location>
</feature>
<dbReference type="PANTHER" id="PTHR43135:SF3">
    <property type="entry name" value="ALPHA-D-RIBOSE 1-METHYLPHOSPHONATE 5-TRIPHOSPHATE DIPHOSPHATASE"/>
    <property type="match status" value="1"/>
</dbReference>
<dbReference type="RefSeq" id="WP_320420735.1">
    <property type="nucleotide sequence ID" value="NZ_JAXCLA010000001.1"/>
</dbReference>
<dbReference type="SUPFAM" id="SSF51556">
    <property type="entry name" value="Metallo-dependent hydrolases"/>
    <property type="match status" value="1"/>
</dbReference>
<comment type="caution">
    <text evidence="3">The sequence shown here is derived from an EMBL/GenBank/DDBJ whole genome shotgun (WGS) entry which is preliminary data.</text>
</comment>
<dbReference type="Gene3D" id="3.20.20.140">
    <property type="entry name" value="Metal-dependent hydrolases"/>
    <property type="match status" value="1"/>
</dbReference>
<protein>
    <submittedName>
        <fullName evidence="3">Amidohydrolase family protein</fullName>
    </submittedName>
</protein>
<keyword evidence="1" id="KW-0732">Signal</keyword>
<proteinExistence type="predicted"/>
<evidence type="ECO:0000313" key="3">
    <source>
        <dbReference type="EMBL" id="MDY0742925.1"/>
    </source>
</evidence>
<gene>
    <name evidence="3" type="ORF">SNE35_00335</name>
</gene>
<feature type="domain" description="Amidohydrolase-related" evidence="2">
    <location>
        <begin position="557"/>
        <end position="652"/>
    </location>
</feature>
<organism evidence="3 4">
    <name type="scientific">Roseateles agri</name>
    <dbReference type="NCBI Taxonomy" id="3098619"/>
    <lineage>
        <taxon>Bacteria</taxon>
        <taxon>Pseudomonadati</taxon>
        <taxon>Pseudomonadota</taxon>
        <taxon>Betaproteobacteria</taxon>
        <taxon>Burkholderiales</taxon>
        <taxon>Sphaerotilaceae</taxon>
        <taxon>Roseateles</taxon>
    </lineage>
</organism>
<dbReference type="Gene3D" id="2.30.40.10">
    <property type="entry name" value="Urease, subunit C, domain 1"/>
    <property type="match status" value="1"/>
</dbReference>
<evidence type="ECO:0000256" key="1">
    <source>
        <dbReference type="SAM" id="SignalP"/>
    </source>
</evidence>
<name>A0ABU5D9H9_9BURK</name>
<dbReference type="PANTHER" id="PTHR43135">
    <property type="entry name" value="ALPHA-D-RIBOSE 1-METHYLPHOSPHONATE 5-TRIPHOSPHATE DIPHOSPHATASE"/>
    <property type="match status" value="1"/>
</dbReference>
<dbReference type="Proteomes" id="UP001285263">
    <property type="component" value="Unassembled WGS sequence"/>
</dbReference>
<dbReference type="InterPro" id="IPR006680">
    <property type="entry name" value="Amidohydro-rel"/>
</dbReference>
<dbReference type="SUPFAM" id="SSF51338">
    <property type="entry name" value="Composite domain of metallo-dependent hydrolases"/>
    <property type="match status" value="1"/>
</dbReference>
<feature type="signal peptide" evidence="1">
    <location>
        <begin position="1"/>
        <end position="25"/>
    </location>
</feature>
<dbReference type="EMBL" id="JAXCLA010000001">
    <property type="protein sequence ID" value="MDY0742925.1"/>
    <property type="molecule type" value="Genomic_DNA"/>
</dbReference>
<evidence type="ECO:0000259" key="2">
    <source>
        <dbReference type="Pfam" id="PF01979"/>
    </source>
</evidence>
<dbReference type="InterPro" id="IPR011059">
    <property type="entry name" value="Metal-dep_hydrolase_composite"/>
</dbReference>
<accession>A0ABU5D9H9</accession>
<evidence type="ECO:0000313" key="4">
    <source>
        <dbReference type="Proteomes" id="UP001285263"/>
    </source>
</evidence>
<keyword evidence="4" id="KW-1185">Reference proteome</keyword>
<dbReference type="InterPro" id="IPR051781">
    <property type="entry name" value="Metallo-dep_Hydrolase"/>
</dbReference>
<dbReference type="InterPro" id="IPR032466">
    <property type="entry name" value="Metal_Hydrolase"/>
</dbReference>
<reference evidence="3 4" key="1">
    <citation type="submission" date="2023-11" db="EMBL/GenBank/DDBJ databases">
        <title>Paucibacter sp. nov., isolated from fresh soil in Korea.</title>
        <authorList>
            <person name="Le N.T.T."/>
        </authorList>
    </citation>
    <scope>NUCLEOTIDE SEQUENCE [LARGE SCALE GENOMIC DNA]</scope>
    <source>
        <strain evidence="3 4">R3-3</strain>
    </source>
</reference>
<sequence length="667" mass="72816">MNANNTLKLPLLTLCLMAAAIAAQAREDKVQIHGQEVGAQTLEAGAAKGQFRAHYRYSERGRGDDISAAWTLDANGIPTHYEASGVDYWKAPVEERFDATADRAAWHNRVDQGDEARTAPAFYLPANPPPEYQAVLARALLKAPGRTLPLLPGGTATLAKIRTLKVNGYDLTLYHITGLDFLPTPVWLNADGSTAAVLSDWLGTLPAALMPQREKLMDAQNAAAHAWHAELARRFARRPAQDALLIRNARLFDPRDLSVREHMSVRIAGDRIVQLGPDEGSGAFPSPAGIETIDAAGRFLMPGLWDVHQHFAEVDGVFDLIAGVTSARDMANDNVPMLARVKRFDEGTELGPRVTLAGIVEGTGPLAGPTDVRVDSREKAQAAVDWYAAHGYEQIKIYSSFPKELIQPIAEMAHARGMRVSGHVPAFTVAHEFIDFGADEIQHLNFILLNFFPEFGETRGKDRYTFAAEKVAAFDLDDPRFTAFVDFMRQHHTVLDPTLVTLEGLFYGEPAKAPPALQPVIARFPVVARRQMLSGAVAVPAGHEDAYAKAFPAFQKMAKRLYDAGITLMPGTDAFSGYSLHRDLELYAQAGIPKAEVLRMATLVPARVLGAEFDRGVIAPGKLADMILVDGDPTRDISDIRRVWRTIKGGRIIDPVALEQALGIAKP</sequence>